<dbReference type="RefSeq" id="WP_106118672.1">
    <property type="nucleotide sequence ID" value="NZ_PVUH01000032.1"/>
</dbReference>
<reference evidence="1 2" key="1">
    <citation type="submission" date="2018-03" db="EMBL/GenBank/DDBJ databases">
        <title>Blue discolouration in mozzarella cheese caused by Pseudomonas fluorescens.</title>
        <authorList>
            <person name="Chiesa F."/>
            <person name="Dalmasso A."/>
            <person name="Lomonaco S."/>
        </authorList>
    </citation>
    <scope>NUCLEOTIDE SEQUENCE [LARGE SCALE GENOMIC DNA]</scope>
    <source>
        <strain evidence="1 2">11293</strain>
    </source>
</reference>
<dbReference type="EMBL" id="PVUH01000032">
    <property type="protein sequence ID" value="PRW84186.1"/>
    <property type="molecule type" value="Genomic_DNA"/>
</dbReference>
<dbReference type="NCBIfam" id="TIGR01725">
    <property type="entry name" value="phge_HK97_gp10"/>
    <property type="match status" value="1"/>
</dbReference>
<gene>
    <name evidence="1" type="ORF">C7A10_29365</name>
</gene>
<organism evidence="1 2">
    <name type="scientific">Pseudomonas fluorescens</name>
    <dbReference type="NCBI Taxonomy" id="294"/>
    <lineage>
        <taxon>Bacteria</taxon>
        <taxon>Pseudomonadati</taxon>
        <taxon>Pseudomonadota</taxon>
        <taxon>Gammaproteobacteria</taxon>
        <taxon>Pseudomonadales</taxon>
        <taxon>Pseudomonadaceae</taxon>
        <taxon>Pseudomonas</taxon>
    </lineage>
</organism>
<evidence type="ECO:0000313" key="2">
    <source>
        <dbReference type="Proteomes" id="UP000239731"/>
    </source>
</evidence>
<evidence type="ECO:0008006" key="3">
    <source>
        <dbReference type="Google" id="ProtNLM"/>
    </source>
</evidence>
<evidence type="ECO:0000313" key="1">
    <source>
        <dbReference type="EMBL" id="PRW84186.1"/>
    </source>
</evidence>
<comment type="caution">
    <text evidence="1">The sequence shown here is derived from an EMBL/GenBank/DDBJ whole genome shotgun (WGS) entry which is preliminary data.</text>
</comment>
<sequence length="167" mass="18519">MAARRSRMSGDFKLRRTLRTIHQTMDNELAPVMRDSGERILATMKNLIPKDTGAAAAALTVFVSQSGLDAQIGIRGKKNKQRFFYLRFIEYGTKGYTGNKRAGGRSRRPTNKADGAHFFGKYPDIPARPAHPWLRPAKDVNREYVVASIKAAIGRTLLKASKGLTNG</sequence>
<proteinExistence type="predicted"/>
<accession>A0A2T0HM92</accession>
<protein>
    <recommendedName>
        <fullName evidence="3">HK97 gp10 family phage protein</fullName>
    </recommendedName>
</protein>
<dbReference type="Proteomes" id="UP000239731">
    <property type="component" value="Unassembled WGS sequence"/>
</dbReference>
<dbReference type="AlphaFoldDB" id="A0A2T0HM92"/>
<dbReference type="InterPro" id="IPR010064">
    <property type="entry name" value="HK97-gp10_tail"/>
</dbReference>
<name>A0A2T0HM92_PSEFL</name>